<reference evidence="3 4" key="1">
    <citation type="submission" date="2017-06" db="EMBL/GenBank/DDBJ databases">
        <authorList>
            <person name="Kim H.J."/>
            <person name="Triplett B.A."/>
        </authorList>
    </citation>
    <scope>NUCLEOTIDE SEQUENCE [LARGE SCALE GENOMIC DNA]</scope>
    <source>
        <strain evidence="3 4">DSM 19307</strain>
    </source>
</reference>
<dbReference type="Gene3D" id="2.160.10.10">
    <property type="entry name" value="Hexapeptide repeat proteins"/>
    <property type="match status" value="1"/>
</dbReference>
<protein>
    <submittedName>
        <fullName evidence="3">UDP-N-acetylglucosamine diphosphorylase/glucosamine-1-phosphate N-acetyltransferase</fullName>
    </submittedName>
</protein>
<dbReference type="NCBIfam" id="TIGR03991">
    <property type="entry name" value="alt_bact_glmU"/>
    <property type="match status" value="1"/>
</dbReference>
<dbReference type="Proteomes" id="UP000198393">
    <property type="component" value="Unassembled WGS sequence"/>
</dbReference>
<dbReference type="InterPro" id="IPR011004">
    <property type="entry name" value="Trimer_LpxA-like_sf"/>
</dbReference>
<dbReference type="InterPro" id="IPR023917">
    <property type="entry name" value="Bifunctiontional_GlmU_bac-type"/>
</dbReference>
<dbReference type="SUPFAM" id="SSF51161">
    <property type="entry name" value="Trimeric LpxA-like enzymes"/>
    <property type="match status" value="1"/>
</dbReference>
<dbReference type="GO" id="GO:0016746">
    <property type="term" value="F:acyltransferase activity"/>
    <property type="evidence" value="ECO:0007669"/>
    <property type="project" value="UniProtKB-KW"/>
</dbReference>
<evidence type="ECO:0000313" key="4">
    <source>
        <dbReference type="Proteomes" id="UP000198393"/>
    </source>
</evidence>
<name>A0A239EZT8_EKHLU</name>
<dbReference type="GO" id="GO:0016779">
    <property type="term" value="F:nucleotidyltransferase activity"/>
    <property type="evidence" value="ECO:0007669"/>
    <property type="project" value="UniProtKB-ARBA"/>
</dbReference>
<dbReference type="Pfam" id="PF13562">
    <property type="entry name" value="NTP_transf_4"/>
    <property type="match status" value="1"/>
</dbReference>
<dbReference type="EMBL" id="FZPD01000001">
    <property type="protein sequence ID" value="SNS49808.1"/>
    <property type="molecule type" value="Genomic_DNA"/>
</dbReference>
<evidence type="ECO:0000313" key="3">
    <source>
        <dbReference type="EMBL" id="SNS49808.1"/>
    </source>
</evidence>
<keyword evidence="2" id="KW-0012">Acyltransferase</keyword>
<dbReference type="OrthoDB" id="9784832at2"/>
<evidence type="ECO:0000256" key="2">
    <source>
        <dbReference type="ARBA" id="ARBA00023315"/>
    </source>
</evidence>
<dbReference type="RefSeq" id="WP_089355171.1">
    <property type="nucleotide sequence ID" value="NZ_FZPD01000001.1"/>
</dbReference>
<gene>
    <name evidence="3" type="ORF">SAMN05421640_0400</name>
</gene>
<sequence>MQITFIDTEESWKQMLPLSYTRPVAEVRVGILKVHEKWSKRFSTENIFFRSEDYFQNIFLAPTEKTLTILGNVLPTEKVFNSIKELKEDEALSYQDQIIAGYYDKDESFDLGNRKAVQLDELHQVAYPWDIFRVNGSEIKKDFDLLTKGRKSEPINDQHTKTYGDQIFLEKGAKVKAAVLNAENGPIYIGKDAEVQEGALIRGPFALCEHSTINMGAKIKGDSTIGPHCKVGGEVSNSVIFGYSNKGHEGFLGNSVIGEWCNLGADTNNSNLKNNYANVKMWDFATGGFKDTGLQFCGLIMGDHSKCGINTMFNTGTTVGVSANIFGDGFPRTIIPSFAWGGSSGFTTYQTRKAFETAELVMKRRSKDLTEADKAMLSHIFEITAENRVWEKK</sequence>
<keyword evidence="4" id="KW-1185">Reference proteome</keyword>
<dbReference type="CDD" id="cd05635">
    <property type="entry name" value="LbH_unknown"/>
    <property type="match status" value="1"/>
</dbReference>
<dbReference type="PANTHER" id="PTHR43584:SF9">
    <property type="entry name" value="TRANSFERASE HEXAPEPTIDE REPEAT CONTAINING PROTEIN"/>
    <property type="match status" value="1"/>
</dbReference>
<dbReference type="InterPro" id="IPR050065">
    <property type="entry name" value="GlmU-like"/>
</dbReference>
<dbReference type="PANTHER" id="PTHR43584">
    <property type="entry name" value="NUCLEOTIDYL TRANSFERASE"/>
    <property type="match status" value="1"/>
</dbReference>
<accession>A0A239EZT8</accession>
<keyword evidence="1 3" id="KW-0808">Transferase</keyword>
<dbReference type="AlphaFoldDB" id="A0A239EZT8"/>
<proteinExistence type="predicted"/>
<organism evidence="3 4">
    <name type="scientific">Ekhidna lutea</name>
    <dbReference type="NCBI Taxonomy" id="447679"/>
    <lineage>
        <taxon>Bacteria</taxon>
        <taxon>Pseudomonadati</taxon>
        <taxon>Bacteroidota</taxon>
        <taxon>Cytophagia</taxon>
        <taxon>Cytophagales</taxon>
        <taxon>Reichenbachiellaceae</taxon>
        <taxon>Ekhidna</taxon>
    </lineage>
</organism>
<evidence type="ECO:0000256" key="1">
    <source>
        <dbReference type="ARBA" id="ARBA00022679"/>
    </source>
</evidence>